<dbReference type="EMBL" id="JAHLFJ010000097">
    <property type="protein sequence ID" value="MBU3857034.1"/>
    <property type="molecule type" value="Genomic_DNA"/>
</dbReference>
<dbReference type="EC" id="2.3.1.-" evidence="2"/>
<dbReference type="GO" id="GO:0030649">
    <property type="term" value="P:aminoglycoside antibiotic catabolic process"/>
    <property type="evidence" value="ECO:0007669"/>
    <property type="project" value="TreeGrafter"/>
</dbReference>
<gene>
    <name evidence="2" type="ORF">H9928_10915</name>
</gene>
<dbReference type="InterPro" id="IPR016181">
    <property type="entry name" value="Acyl_CoA_acyltransferase"/>
</dbReference>
<organism evidence="2 3">
    <name type="scientific">Candidatus Phocaeicola excrementipullorum</name>
    <dbReference type="NCBI Taxonomy" id="2838731"/>
    <lineage>
        <taxon>Bacteria</taxon>
        <taxon>Pseudomonadati</taxon>
        <taxon>Bacteroidota</taxon>
        <taxon>Bacteroidia</taxon>
        <taxon>Bacteroidales</taxon>
        <taxon>Bacteroidaceae</taxon>
        <taxon>Phocaeicola</taxon>
    </lineage>
</organism>
<comment type="caution">
    <text evidence="2">The sequence shown here is derived from an EMBL/GenBank/DDBJ whole genome shotgun (WGS) entry which is preliminary data.</text>
</comment>
<evidence type="ECO:0000313" key="2">
    <source>
        <dbReference type="EMBL" id="MBU3857034.1"/>
    </source>
</evidence>
<proteinExistence type="predicted"/>
<reference evidence="2" key="2">
    <citation type="submission" date="2021-04" db="EMBL/GenBank/DDBJ databases">
        <authorList>
            <person name="Gilroy R."/>
        </authorList>
    </citation>
    <scope>NUCLEOTIDE SEQUENCE</scope>
    <source>
        <strain evidence="2">8470</strain>
    </source>
</reference>
<dbReference type="Proteomes" id="UP000784286">
    <property type="component" value="Unassembled WGS sequence"/>
</dbReference>
<keyword evidence="2" id="KW-0012">Acyltransferase</keyword>
<dbReference type="InterPro" id="IPR000182">
    <property type="entry name" value="GNAT_dom"/>
</dbReference>
<dbReference type="SUPFAM" id="SSF55729">
    <property type="entry name" value="Acyl-CoA N-acyltransferases (Nat)"/>
    <property type="match status" value="1"/>
</dbReference>
<dbReference type="PANTHER" id="PTHR37817">
    <property type="entry name" value="N-ACETYLTRANSFERASE EIS"/>
    <property type="match status" value="1"/>
</dbReference>
<feature type="domain" description="N-acetyltransferase" evidence="1">
    <location>
        <begin position="1"/>
        <end position="156"/>
    </location>
</feature>
<accession>A0A948TPF4</accession>
<sequence length="343" mass="38993">MSVKEQVRRLWKECFGDSEEFMDLYFGRRYTDEINTCLEEDGKVVSALQRIPYPMTCYGEVIPMAYISGACTDVAYRGRGLMKRLLASAHRRMYEEGKWLAGLIPAEEWLFGYYARSGYVPGFQQHVKLLTGGCKSVDNSNSSLEIKKIDLCKTLPEEICPYLYEHLRSLPFSVLHTEEDFQIVLSDWSLNGGEVWAVYDGKKVSGLALCLKRDTGLLVREMFASGTGPHEALLRFFRLHYRAGEMRIVSPSEGELRVYGMARIINAEQMLSLYARVHCDDVPRFIKVEGDEAIAVNNALFLLEGGACRRVDEAGQDFSAYTISGLTRLFFEGHLPYMNLMLD</sequence>
<dbReference type="GO" id="GO:0034069">
    <property type="term" value="F:aminoglycoside N-acetyltransferase activity"/>
    <property type="evidence" value="ECO:0007669"/>
    <property type="project" value="TreeGrafter"/>
</dbReference>
<dbReference type="Gene3D" id="3.40.630.30">
    <property type="match status" value="1"/>
</dbReference>
<evidence type="ECO:0000259" key="1">
    <source>
        <dbReference type="PROSITE" id="PS51186"/>
    </source>
</evidence>
<dbReference type="InterPro" id="IPR051554">
    <property type="entry name" value="Acetyltransferase_Eis"/>
</dbReference>
<dbReference type="Pfam" id="PF13527">
    <property type="entry name" value="Acetyltransf_9"/>
    <property type="match status" value="1"/>
</dbReference>
<dbReference type="PROSITE" id="PS51186">
    <property type="entry name" value="GNAT"/>
    <property type="match status" value="1"/>
</dbReference>
<keyword evidence="2" id="KW-0808">Transferase</keyword>
<evidence type="ECO:0000313" key="3">
    <source>
        <dbReference type="Proteomes" id="UP000784286"/>
    </source>
</evidence>
<name>A0A948TPF4_9BACT</name>
<dbReference type="PANTHER" id="PTHR37817:SF1">
    <property type="entry name" value="N-ACETYLTRANSFERASE EIS"/>
    <property type="match status" value="1"/>
</dbReference>
<protein>
    <submittedName>
        <fullName evidence="2">GNAT family N-acetyltransferase</fullName>
        <ecNumber evidence="2">2.3.1.-</ecNumber>
    </submittedName>
</protein>
<dbReference type="AlphaFoldDB" id="A0A948TPF4"/>
<reference evidence="2" key="1">
    <citation type="journal article" date="2021" name="PeerJ">
        <title>Extensive microbial diversity within the chicken gut microbiome revealed by metagenomics and culture.</title>
        <authorList>
            <person name="Gilroy R."/>
            <person name="Ravi A."/>
            <person name="Getino M."/>
            <person name="Pursley I."/>
            <person name="Horton D.L."/>
            <person name="Alikhan N.F."/>
            <person name="Baker D."/>
            <person name="Gharbi K."/>
            <person name="Hall N."/>
            <person name="Watson M."/>
            <person name="Adriaenssens E.M."/>
            <person name="Foster-Nyarko E."/>
            <person name="Jarju S."/>
            <person name="Secka A."/>
            <person name="Antonio M."/>
            <person name="Oren A."/>
            <person name="Chaudhuri R.R."/>
            <person name="La Ragione R."/>
            <person name="Hildebrand F."/>
            <person name="Pallen M.J."/>
        </authorList>
    </citation>
    <scope>NUCLEOTIDE SEQUENCE</scope>
    <source>
        <strain evidence="2">8470</strain>
    </source>
</reference>